<dbReference type="PANTHER" id="PTHR36985">
    <property type="entry name" value="TRANSLOCATION AND ASSEMBLY MODULE SUBUNIT TAMB"/>
    <property type="match status" value="1"/>
</dbReference>
<proteinExistence type="predicted"/>
<dbReference type="RefSeq" id="WP_008071639.1">
    <property type="nucleotide sequence ID" value="NZ_AQWK01000004.1"/>
</dbReference>
<dbReference type="HOGENOM" id="CLU_002202_0_0_5"/>
<keyword evidence="3 5" id="KW-1133">Transmembrane helix</keyword>
<dbReference type="GO" id="GO:0009306">
    <property type="term" value="P:protein secretion"/>
    <property type="evidence" value="ECO:0007669"/>
    <property type="project" value="InterPro"/>
</dbReference>
<dbReference type="Pfam" id="PF04357">
    <property type="entry name" value="TamB"/>
    <property type="match status" value="1"/>
</dbReference>
<keyword evidence="2 5" id="KW-0812">Transmembrane</keyword>
<evidence type="ECO:0000256" key="5">
    <source>
        <dbReference type="SAM" id="Phobius"/>
    </source>
</evidence>
<gene>
    <name evidence="7" type="ORF">Y88_3632</name>
</gene>
<evidence type="ECO:0000313" key="8">
    <source>
        <dbReference type="Proteomes" id="UP000004728"/>
    </source>
</evidence>
<evidence type="ECO:0000256" key="2">
    <source>
        <dbReference type="ARBA" id="ARBA00022692"/>
    </source>
</evidence>
<feature type="transmembrane region" description="Helical" evidence="5">
    <location>
        <begin position="32"/>
        <end position="50"/>
    </location>
</feature>
<feature type="domain" description="Translocation and assembly module TamB C-terminal" evidence="6">
    <location>
        <begin position="1078"/>
        <end position="1416"/>
    </location>
</feature>
<dbReference type="GO" id="GO:0097347">
    <property type="term" value="C:TAM protein secretion complex"/>
    <property type="evidence" value="ECO:0007669"/>
    <property type="project" value="TreeGrafter"/>
</dbReference>
<dbReference type="STRING" id="983920.Y88_3632"/>
<dbReference type="eggNOG" id="COG2911">
    <property type="taxonomic scope" value="Bacteria"/>
</dbReference>
<keyword evidence="8" id="KW-1185">Reference proteome</keyword>
<evidence type="ECO:0000256" key="4">
    <source>
        <dbReference type="ARBA" id="ARBA00023136"/>
    </source>
</evidence>
<name>F1ZD82_9SPHN</name>
<dbReference type="PANTHER" id="PTHR36985:SF1">
    <property type="entry name" value="TRANSLOCATION AND ASSEMBLY MODULE SUBUNIT TAMB"/>
    <property type="match status" value="1"/>
</dbReference>
<sequence length="1420" mass="149092">MAEENDIVPPAEGGVAAVPPQRGFVATWSRRIALTLFGLAGIMLLGLAVLDSALGHRLITDRVAALKLQSGLVIHIGRIEGSLFGRSQLHDIVLADPHGRFMKVPDAELDWRPLPAIRLVLGWGGGGLDIRTLALHRGLLLRAPHLNPGDPNSPILPDFDIRIDRFAVDGLTVAPGLAGARRKIDFVASADVHGGRVKVRLGGKLGGKDRLALHLDSEPDRDRFVLDLDYRAPKDGVLAGLTGVHRAIVARVGGSGHFSQWHGWGAAYVDGRRLAGAVLDNRSGTYSLLGLVRPQTASHGALAQLAGDRVAVRWNGTFAASRLDGTFHAHNALLRFDAKGALDLARNRADDFALTLRLDRPDLLPVDFVDVVQPGQAVLKASLNGPFTDLAVRHDLTLTRLVTKAARFDQMHTSGVAHWRGGRLTLPLAVSAARIDTDNPWLDRHLAGTTLDGTLTYGNGRLSGDGWRVKAHQLDGNFALKGDTGRGGYALAGRIDSHGLVVPKFGVFDATGKLVVTFARGLPWMMAANYGGTVSRFESGGATSLLGPKAKVTGGLHWGGGTIPLRLTGVRIESQRATIMGNATYGDDKRFQLDLTGRHAEYGAFDAKAMFGGHGTSGEMHLANPVPAVGIRNVTLTLATAPGGYRVVGKGDSRLGPLTATVDILAPKDAPTNTPTRITLTDVRVYDTRLTGTLTLGDNGLDGDLALAGGGLDGTIRLAGRTGGVGVGGQAVEATINARAAKFGGDRPISIAQANITANGLFSNDNTTLEGSLKAQGISVGNFFIGRLIADAAVVNGTGSVTASLAGRRGTRFALQGTAAFASDKVIVFVAGDYAGTTISMPRRAIFEREGAGWRLEPSQISFGSSAVIAEGHFGGGPTDLHLAVSRMPLSVLDIVYADLGMGGLVSGQIDYRNDHTGRPSGHAALQIKGVSRSGLVLSSRPLDLALVASLDANSLQARAVAKDGTALRGRLQALISDLPRGGTMLDRIRAGALRAQLRYAGPADALWRMAAIDAFDLTGPVGIAADISGNLDNPQISGAVASHGLRAQSAVSGSDIKNIDLSGSFNASHLSLAHFAGTTPNGGRIVGSGSVDLSDVSTRGPRIDLRLGAVNAELINRPEMGGTISGPVRIVSDGHGGTVAGRLQIENARWALGRTSASQTLPTIAVTERNAPVDTPPSRPRNQPWKLLIDAKGSNRIDVRGMGLESEWSGDVRIRGDTANPQIFGSAEVIRGSYEFAGKRFDLSRGRIRFTGEVPIDPQLDIVATGDANSVTATISIAGSALKPSITFSSTPSLPEEELLSRILFGSSITQISAPEAVQLAAALASLRGGGGLDPINKLRGAIGLDRLRVISADTTTGRGTSLAVGKYLGRRFYVELVTDGRGYSASSIEFRLTRWIALLATVSTIDDESINLKVSKDY</sequence>
<reference evidence="7 8" key="1">
    <citation type="journal article" date="2012" name="J. Bacteriol.">
        <title>Draft Genome Sequence of Novosphingobium nitrogenifigens Y88T.</title>
        <authorList>
            <person name="Strabala T.J."/>
            <person name="Macdonald L."/>
            <person name="Liu V."/>
            <person name="Smit A.M."/>
        </authorList>
    </citation>
    <scope>NUCLEOTIDE SEQUENCE [LARGE SCALE GENOMIC DNA]</scope>
    <source>
        <strain evidence="7 8">DSM 19370</strain>
    </source>
</reference>
<dbReference type="OrthoDB" id="7784409at2"/>
<protein>
    <recommendedName>
        <fullName evidence="6">Translocation and assembly module TamB C-terminal domain-containing protein</fullName>
    </recommendedName>
</protein>
<evidence type="ECO:0000256" key="3">
    <source>
        <dbReference type="ARBA" id="ARBA00022989"/>
    </source>
</evidence>
<comment type="caution">
    <text evidence="7">The sequence shown here is derived from an EMBL/GenBank/DDBJ whole genome shotgun (WGS) entry which is preliminary data.</text>
</comment>
<evidence type="ECO:0000313" key="7">
    <source>
        <dbReference type="EMBL" id="EGD57323.1"/>
    </source>
</evidence>
<evidence type="ECO:0000259" key="6">
    <source>
        <dbReference type="Pfam" id="PF04357"/>
    </source>
</evidence>
<keyword evidence="4 5" id="KW-0472">Membrane</keyword>
<dbReference type="Proteomes" id="UP000004728">
    <property type="component" value="Unassembled WGS sequence"/>
</dbReference>
<evidence type="ECO:0000256" key="1">
    <source>
        <dbReference type="ARBA" id="ARBA00004167"/>
    </source>
</evidence>
<organism evidence="7 8">
    <name type="scientific">Novosphingobium nitrogenifigens DSM 19370</name>
    <dbReference type="NCBI Taxonomy" id="983920"/>
    <lineage>
        <taxon>Bacteria</taxon>
        <taxon>Pseudomonadati</taxon>
        <taxon>Pseudomonadota</taxon>
        <taxon>Alphaproteobacteria</taxon>
        <taxon>Sphingomonadales</taxon>
        <taxon>Sphingomonadaceae</taxon>
        <taxon>Novosphingobium</taxon>
    </lineage>
</organism>
<accession>F1ZD82</accession>
<dbReference type="InParanoid" id="F1ZD82"/>
<dbReference type="GO" id="GO:0005886">
    <property type="term" value="C:plasma membrane"/>
    <property type="evidence" value="ECO:0007669"/>
    <property type="project" value="InterPro"/>
</dbReference>
<comment type="subcellular location">
    <subcellularLocation>
        <location evidence="1">Membrane</location>
        <topology evidence="1">Single-pass membrane protein</topology>
    </subcellularLocation>
</comment>
<dbReference type="InterPro" id="IPR007452">
    <property type="entry name" value="TamB_C"/>
</dbReference>
<dbReference type="EMBL" id="AEWJ01000065">
    <property type="protein sequence ID" value="EGD57323.1"/>
    <property type="molecule type" value="Genomic_DNA"/>
</dbReference>